<sequence>MSRPLIELLRKPGVLAPGVCVAADTAFPVKGGNRSIVTPLKSGDIDKTSPVLRAAVERVSNAITSLRQAAEWGMGSAPIVYRTLGLPLPYSPTVRARRLSTIYRLYNYRSFMLLLTFASFSLPIFTIQ</sequence>
<dbReference type="EMBL" id="KI913274">
    <property type="protein sequence ID" value="ETV64778.1"/>
    <property type="molecule type" value="Genomic_DNA"/>
</dbReference>
<evidence type="ECO:0000256" key="1">
    <source>
        <dbReference type="SAM" id="Phobius"/>
    </source>
</evidence>
<reference evidence="2" key="1">
    <citation type="submission" date="2013-12" db="EMBL/GenBank/DDBJ databases">
        <title>The Genome Sequence of Aphanomyces astaci APO3.</title>
        <authorList>
            <consortium name="The Broad Institute Genomics Platform"/>
            <person name="Russ C."/>
            <person name="Tyler B."/>
            <person name="van West P."/>
            <person name="Dieguez-Uribeondo J."/>
            <person name="Young S.K."/>
            <person name="Zeng Q."/>
            <person name="Gargeya S."/>
            <person name="Fitzgerald M."/>
            <person name="Abouelleil A."/>
            <person name="Alvarado L."/>
            <person name="Chapman S.B."/>
            <person name="Gainer-Dewar J."/>
            <person name="Goldberg J."/>
            <person name="Griggs A."/>
            <person name="Gujja S."/>
            <person name="Hansen M."/>
            <person name="Howarth C."/>
            <person name="Imamovic A."/>
            <person name="Ireland A."/>
            <person name="Larimer J."/>
            <person name="McCowan C."/>
            <person name="Murphy C."/>
            <person name="Pearson M."/>
            <person name="Poon T.W."/>
            <person name="Priest M."/>
            <person name="Roberts A."/>
            <person name="Saif S."/>
            <person name="Shea T."/>
            <person name="Sykes S."/>
            <person name="Wortman J."/>
            <person name="Nusbaum C."/>
            <person name="Birren B."/>
        </authorList>
    </citation>
    <scope>NUCLEOTIDE SEQUENCE [LARGE SCALE GENOMIC DNA]</scope>
    <source>
        <strain evidence="2">APO3</strain>
    </source>
</reference>
<dbReference type="GeneID" id="20820388"/>
<organism evidence="2">
    <name type="scientific">Aphanomyces astaci</name>
    <name type="common">Crayfish plague agent</name>
    <dbReference type="NCBI Taxonomy" id="112090"/>
    <lineage>
        <taxon>Eukaryota</taxon>
        <taxon>Sar</taxon>
        <taxon>Stramenopiles</taxon>
        <taxon>Oomycota</taxon>
        <taxon>Saprolegniomycetes</taxon>
        <taxon>Saprolegniales</taxon>
        <taxon>Verrucalvaceae</taxon>
        <taxon>Aphanomyces</taxon>
    </lineage>
</organism>
<evidence type="ECO:0008006" key="3">
    <source>
        <dbReference type="Google" id="ProtNLM"/>
    </source>
</evidence>
<dbReference type="PANTHER" id="PTHR48471">
    <property type="entry name" value="DDE TNP4 DOMAIN-CONTAINING PROTEIN"/>
    <property type="match status" value="1"/>
</dbReference>
<dbReference type="PANTHER" id="PTHR48471:SF1">
    <property type="entry name" value="DDE TNP4 DOMAIN-CONTAINING PROTEIN"/>
    <property type="match status" value="1"/>
</dbReference>
<feature type="transmembrane region" description="Helical" evidence="1">
    <location>
        <begin position="105"/>
        <end position="125"/>
    </location>
</feature>
<evidence type="ECO:0000313" key="2">
    <source>
        <dbReference type="EMBL" id="ETV64778.1"/>
    </source>
</evidence>
<protein>
    <recommendedName>
        <fullName evidence="3">DDE Tnp4 domain-containing protein</fullName>
    </recommendedName>
</protein>
<dbReference type="VEuPathDB" id="FungiDB:H257_18392"/>
<keyword evidence="1" id="KW-1133">Transmembrane helix</keyword>
<dbReference type="AlphaFoldDB" id="W4FDH8"/>
<dbReference type="OrthoDB" id="119398at2759"/>
<keyword evidence="1" id="KW-0472">Membrane</keyword>
<proteinExistence type="predicted"/>
<accession>W4FDH8</accession>
<gene>
    <name evidence="2" type="ORF">H257_18392</name>
</gene>
<name>W4FDH8_APHAT</name>
<dbReference type="RefSeq" id="XP_009845735.1">
    <property type="nucleotide sequence ID" value="XM_009847433.1"/>
</dbReference>
<keyword evidence="1" id="KW-0812">Transmembrane</keyword>